<evidence type="ECO:0000256" key="7">
    <source>
        <dbReference type="SAM" id="MobiDB-lite"/>
    </source>
</evidence>
<feature type="region of interest" description="Disordered" evidence="7">
    <location>
        <begin position="178"/>
        <end position="215"/>
    </location>
</feature>
<feature type="domain" description="Sulfatase N-terminal" evidence="9">
    <location>
        <begin position="52"/>
        <end position="409"/>
    </location>
</feature>
<feature type="chain" id="PRO_5023050749" evidence="8">
    <location>
        <begin position="22"/>
        <end position="529"/>
    </location>
</feature>
<organism evidence="10 11">
    <name type="scientific">Rubripirellula tenax</name>
    <dbReference type="NCBI Taxonomy" id="2528015"/>
    <lineage>
        <taxon>Bacteria</taxon>
        <taxon>Pseudomonadati</taxon>
        <taxon>Planctomycetota</taxon>
        <taxon>Planctomycetia</taxon>
        <taxon>Pirellulales</taxon>
        <taxon>Pirellulaceae</taxon>
        <taxon>Rubripirellula</taxon>
    </lineage>
</organism>
<keyword evidence="3" id="KW-0479">Metal-binding</keyword>
<feature type="signal peptide" evidence="8">
    <location>
        <begin position="1"/>
        <end position="21"/>
    </location>
</feature>
<comment type="cofactor">
    <cofactor evidence="1">
        <name>Ca(2+)</name>
        <dbReference type="ChEBI" id="CHEBI:29108"/>
    </cofactor>
</comment>
<dbReference type="GO" id="GO:0005737">
    <property type="term" value="C:cytoplasm"/>
    <property type="evidence" value="ECO:0007669"/>
    <property type="project" value="TreeGrafter"/>
</dbReference>
<dbReference type="PANTHER" id="PTHR45953:SF1">
    <property type="entry name" value="IDURONATE 2-SULFATASE"/>
    <property type="match status" value="1"/>
</dbReference>
<feature type="compositionally biased region" description="Basic and acidic residues" evidence="7">
    <location>
        <begin position="178"/>
        <end position="187"/>
    </location>
</feature>
<dbReference type="CDD" id="cd16030">
    <property type="entry name" value="iduronate-2-sulfatase"/>
    <property type="match status" value="1"/>
</dbReference>
<accession>A0A5C6EDX4</accession>
<evidence type="ECO:0000259" key="9">
    <source>
        <dbReference type="Pfam" id="PF00884"/>
    </source>
</evidence>
<dbReference type="InterPro" id="IPR017850">
    <property type="entry name" value="Alkaline_phosphatase_core_sf"/>
</dbReference>
<gene>
    <name evidence="10" type="primary">betC_25</name>
    <name evidence="10" type="ORF">Poly51_55920</name>
</gene>
<keyword evidence="5 10" id="KW-0378">Hydrolase</keyword>
<comment type="similarity">
    <text evidence="2">Belongs to the sulfatase family.</text>
</comment>
<name>A0A5C6EDX4_9BACT</name>
<dbReference type="GO" id="GO:0046872">
    <property type="term" value="F:metal ion binding"/>
    <property type="evidence" value="ECO:0007669"/>
    <property type="project" value="UniProtKB-KW"/>
</dbReference>
<dbReference type="InterPro" id="IPR035874">
    <property type="entry name" value="IDS"/>
</dbReference>
<dbReference type="InterPro" id="IPR000917">
    <property type="entry name" value="Sulfatase_N"/>
</dbReference>
<feature type="compositionally biased region" description="Basic residues" evidence="7">
    <location>
        <begin position="520"/>
        <end position="529"/>
    </location>
</feature>
<keyword evidence="4 8" id="KW-0732">Signal</keyword>
<proteinExistence type="inferred from homology"/>
<dbReference type="AlphaFoldDB" id="A0A5C6EDX4"/>
<dbReference type="RefSeq" id="WP_146461903.1">
    <property type="nucleotide sequence ID" value="NZ_SJPW01000008.1"/>
</dbReference>
<comment type="caution">
    <text evidence="10">The sequence shown here is derived from an EMBL/GenBank/DDBJ whole genome shotgun (WGS) entry which is preliminary data.</text>
</comment>
<keyword evidence="11" id="KW-1185">Reference proteome</keyword>
<dbReference type="PANTHER" id="PTHR45953">
    <property type="entry name" value="IDURONATE 2-SULFATASE"/>
    <property type="match status" value="1"/>
</dbReference>
<evidence type="ECO:0000256" key="1">
    <source>
        <dbReference type="ARBA" id="ARBA00001913"/>
    </source>
</evidence>
<evidence type="ECO:0000313" key="11">
    <source>
        <dbReference type="Proteomes" id="UP000318288"/>
    </source>
</evidence>
<dbReference type="GO" id="GO:0047753">
    <property type="term" value="F:choline-sulfatase activity"/>
    <property type="evidence" value="ECO:0007669"/>
    <property type="project" value="UniProtKB-EC"/>
</dbReference>
<dbReference type="Gene3D" id="3.40.720.10">
    <property type="entry name" value="Alkaline Phosphatase, subunit A"/>
    <property type="match status" value="1"/>
</dbReference>
<feature type="region of interest" description="Disordered" evidence="7">
    <location>
        <begin position="510"/>
        <end position="529"/>
    </location>
</feature>
<keyword evidence="6" id="KW-0106">Calcium</keyword>
<evidence type="ECO:0000313" key="10">
    <source>
        <dbReference type="EMBL" id="TWU46197.1"/>
    </source>
</evidence>
<dbReference type="GO" id="GO:0004423">
    <property type="term" value="F:iduronate-2-sulfatase activity"/>
    <property type="evidence" value="ECO:0007669"/>
    <property type="project" value="InterPro"/>
</dbReference>
<feature type="compositionally biased region" description="Polar residues" evidence="7">
    <location>
        <begin position="188"/>
        <end position="199"/>
    </location>
</feature>
<reference evidence="10 11" key="1">
    <citation type="submission" date="2019-02" db="EMBL/GenBank/DDBJ databases">
        <title>Deep-cultivation of Planctomycetes and their phenomic and genomic characterization uncovers novel biology.</title>
        <authorList>
            <person name="Wiegand S."/>
            <person name="Jogler M."/>
            <person name="Boedeker C."/>
            <person name="Pinto D."/>
            <person name="Vollmers J."/>
            <person name="Rivas-Marin E."/>
            <person name="Kohn T."/>
            <person name="Peeters S.H."/>
            <person name="Heuer A."/>
            <person name="Rast P."/>
            <person name="Oberbeckmann S."/>
            <person name="Bunk B."/>
            <person name="Jeske O."/>
            <person name="Meyerdierks A."/>
            <person name="Storesund J.E."/>
            <person name="Kallscheuer N."/>
            <person name="Luecker S."/>
            <person name="Lage O.M."/>
            <person name="Pohl T."/>
            <person name="Merkel B.J."/>
            <person name="Hornburger P."/>
            <person name="Mueller R.-W."/>
            <person name="Bruemmer F."/>
            <person name="Labrenz M."/>
            <person name="Spormann A.M."/>
            <person name="Op Den Camp H."/>
            <person name="Overmann J."/>
            <person name="Amann R."/>
            <person name="Jetten M.S.M."/>
            <person name="Mascher T."/>
            <person name="Medema M.H."/>
            <person name="Devos D.P."/>
            <person name="Kaster A.-K."/>
            <person name="Ovreas L."/>
            <person name="Rohde M."/>
            <person name="Galperin M.Y."/>
            <person name="Jogler C."/>
        </authorList>
    </citation>
    <scope>NUCLEOTIDE SEQUENCE [LARGE SCALE GENOMIC DNA]</scope>
    <source>
        <strain evidence="10 11">Poly51</strain>
    </source>
</reference>
<dbReference type="EMBL" id="SJPW01000008">
    <property type="protein sequence ID" value="TWU46197.1"/>
    <property type="molecule type" value="Genomic_DNA"/>
</dbReference>
<evidence type="ECO:0000256" key="8">
    <source>
        <dbReference type="SAM" id="SignalP"/>
    </source>
</evidence>
<evidence type="ECO:0000256" key="2">
    <source>
        <dbReference type="ARBA" id="ARBA00008779"/>
    </source>
</evidence>
<evidence type="ECO:0000256" key="4">
    <source>
        <dbReference type="ARBA" id="ARBA00022729"/>
    </source>
</evidence>
<sequence length="529" mass="59288" precursor="true">MRLELIMAALIAFVISSNASAQTEFLENEAAQRVPAISPLLGSHPGRNQTPPNVLFIAIDDINDWVGPLGGHPQAQTPNMDRFCRQESVLFSNAVCAAPICGPSRSAILSGFMPNRTGVYGNGSNMLYSETVKTHATLPEYFSKYGYHTLSNGKVFHKHGTEHGVDFGHWAFDEHARARQGVKDSPDTTRYTSSKSGVINGQKRPEFKSTSSKLTWGPTTSPFEETVDFRVADWSREQLTRDFDRPFFMAIGFIKPHLPWVVPQEFFDKYDRDSLQIPDVKADDLEDILLPDGKPAFEATGEYRWIQEHGLQKDAVHAYLASITYVDTCLGLVLEALEQSGHADNTIIVIWGDHGWHLGEKHRYLKNTVWNESAKTPLIVRTPGMTSSAKCNQAVSLIDLYPKLVSLCGLPAKELDGHDFTPLLQVPTAPWDHFGVTVSATGTSVMGERYHYIHHLSGAEEFYDLSTDPMEWTNLVRHPEHAQRIAEMKRHVPQQRAIFPDIHFDKPPNYVDADADPTLKSKRNLSKLK</sequence>
<dbReference type="OrthoDB" id="236884at2"/>
<dbReference type="Pfam" id="PF00884">
    <property type="entry name" value="Sulfatase"/>
    <property type="match status" value="1"/>
</dbReference>
<evidence type="ECO:0000256" key="3">
    <source>
        <dbReference type="ARBA" id="ARBA00022723"/>
    </source>
</evidence>
<evidence type="ECO:0000256" key="6">
    <source>
        <dbReference type="ARBA" id="ARBA00022837"/>
    </source>
</evidence>
<evidence type="ECO:0000256" key="5">
    <source>
        <dbReference type="ARBA" id="ARBA00022801"/>
    </source>
</evidence>
<dbReference type="SUPFAM" id="SSF53649">
    <property type="entry name" value="Alkaline phosphatase-like"/>
    <property type="match status" value="1"/>
</dbReference>
<dbReference type="EC" id="3.1.6.6" evidence="10"/>
<protein>
    <submittedName>
        <fullName evidence="10">Choline-sulfatase</fullName>
        <ecNumber evidence="10">3.1.6.6</ecNumber>
    </submittedName>
</protein>
<dbReference type="Proteomes" id="UP000318288">
    <property type="component" value="Unassembled WGS sequence"/>
</dbReference>